<evidence type="ECO:0000313" key="1">
    <source>
        <dbReference type="EMBL" id="AOO14247.1"/>
    </source>
</evidence>
<proteinExistence type="predicted"/>
<gene>
    <name evidence="1" type="ORF">Sn110110_053</name>
</gene>
<protein>
    <submittedName>
        <fullName evidence="1">Uncharacterized protein</fullName>
    </submittedName>
</protein>
<accession>A0A1D7SKX5</accession>
<organism evidence="1 2">
    <name type="scientific">Cyanophage S-RIM14</name>
    <dbReference type="NCBI Taxonomy" id="1278423"/>
    <lineage>
        <taxon>Viruses</taxon>
        <taxon>Duplodnaviria</taxon>
        <taxon>Heunggongvirae</taxon>
        <taxon>Uroviricota</taxon>
        <taxon>Caudoviricetes</taxon>
        <taxon>Pantevenvirales</taxon>
        <taxon>Kyanoviridae</taxon>
        <taxon>Ahtivirus</taxon>
        <taxon>Ahtivirus sagseatwo</taxon>
    </lineage>
</organism>
<name>A0A1D7SKX5_9CAUD</name>
<sequence>MFLHDPILNTTQKTITRDALLLYIQDLQSSFYKDKTISALEYNQQMQSISDIVERLKLSHYDHPYSPLGKYTERDRTYS</sequence>
<reference evidence="1 2" key="1">
    <citation type="journal article" date="2016" name="Environ. Microbiol.">
        <title>Genomic diversification of marine cyanophages into stable ecotypes.</title>
        <authorList>
            <person name="Marston M.F."/>
            <person name="Martiny J.B."/>
        </authorList>
    </citation>
    <scope>NUCLEOTIDE SEQUENCE [LARGE SCALE GENOMIC DNA]</scope>
    <source>
        <strain evidence="1">Sn_11_0110</strain>
    </source>
</reference>
<evidence type="ECO:0000313" key="2">
    <source>
        <dbReference type="Proteomes" id="UP000223711"/>
    </source>
</evidence>
<dbReference type="Proteomes" id="UP000223711">
    <property type="component" value="Segment"/>
</dbReference>
<dbReference type="EMBL" id="KX349303">
    <property type="protein sequence ID" value="AOO14247.1"/>
    <property type="molecule type" value="Genomic_DNA"/>
</dbReference>